<dbReference type="InterPro" id="IPR008930">
    <property type="entry name" value="Terpenoid_cyclase/PrenylTrfase"/>
</dbReference>
<evidence type="ECO:0000313" key="7">
    <source>
        <dbReference type="EMBL" id="CAH8329121.1"/>
    </source>
</evidence>
<dbReference type="Gene3D" id="1.50.10.160">
    <property type="match status" value="1"/>
</dbReference>
<dbReference type="SUPFAM" id="SSF48576">
    <property type="entry name" value="Terpenoid synthases"/>
    <property type="match status" value="1"/>
</dbReference>
<gene>
    <name evidence="7" type="ORF">ERUC_LOCUS11542</name>
</gene>
<dbReference type="GO" id="GO:0016838">
    <property type="term" value="F:carbon-oxygen lyase activity, acting on phosphates"/>
    <property type="evidence" value="ECO:0007669"/>
    <property type="project" value="UniProtKB-ARBA"/>
</dbReference>
<dbReference type="Gene3D" id="1.50.10.130">
    <property type="entry name" value="Terpene synthase, N-terminal domain"/>
    <property type="match status" value="1"/>
</dbReference>
<evidence type="ECO:0000313" key="8">
    <source>
        <dbReference type="Proteomes" id="UP001642260"/>
    </source>
</evidence>
<dbReference type="FunFam" id="1.50.10.130:FF:000002">
    <property type="entry name" value="Ent-copalyl diphosphate synthase, chloroplastic"/>
    <property type="match status" value="1"/>
</dbReference>
<dbReference type="GO" id="GO:0046872">
    <property type="term" value="F:metal ion binding"/>
    <property type="evidence" value="ECO:0007669"/>
    <property type="project" value="UniProtKB-KW"/>
</dbReference>
<keyword evidence="2" id="KW-0479">Metal-binding</keyword>
<dbReference type="Pfam" id="PF03936">
    <property type="entry name" value="Terpene_synth_C"/>
    <property type="match status" value="1"/>
</dbReference>
<dbReference type="InterPro" id="IPR001906">
    <property type="entry name" value="Terpene_synth_N"/>
</dbReference>
<organism evidence="7 8">
    <name type="scientific">Eruca vesicaria subsp. sativa</name>
    <name type="common">Garden rocket</name>
    <name type="synonym">Eruca sativa</name>
    <dbReference type="NCBI Taxonomy" id="29727"/>
    <lineage>
        <taxon>Eukaryota</taxon>
        <taxon>Viridiplantae</taxon>
        <taxon>Streptophyta</taxon>
        <taxon>Embryophyta</taxon>
        <taxon>Tracheophyta</taxon>
        <taxon>Spermatophyta</taxon>
        <taxon>Magnoliopsida</taxon>
        <taxon>eudicotyledons</taxon>
        <taxon>Gunneridae</taxon>
        <taxon>Pentapetalae</taxon>
        <taxon>rosids</taxon>
        <taxon>malvids</taxon>
        <taxon>Brassicales</taxon>
        <taxon>Brassicaceae</taxon>
        <taxon>Brassiceae</taxon>
        <taxon>Eruca</taxon>
    </lineage>
</organism>
<dbReference type="FunFam" id="1.10.600.10:FF:000036">
    <property type="entry name" value="cis-abienol synthase, chloroplastic"/>
    <property type="match status" value="1"/>
</dbReference>
<dbReference type="InterPro" id="IPR005630">
    <property type="entry name" value="Terpene_synthase_metal-bd"/>
</dbReference>
<evidence type="ECO:0000256" key="3">
    <source>
        <dbReference type="ARBA" id="ARBA00022842"/>
    </source>
</evidence>
<dbReference type="SFLD" id="SFLDG01014">
    <property type="entry name" value="Terpene_Cyclase_Like_1_N-term"/>
    <property type="match status" value="1"/>
</dbReference>
<evidence type="ECO:0000256" key="2">
    <source>
        <dbReference type="ARBA" id="ARBA00022723"/>
    </source>
</evidence>
<evidence type="ECO:0000259" key="6">
    <source>
        <dbReference type="Pfam" id="PF03936"/>
    </source>
</evidence>
<evidence type="ECO:0000256" key="1">
    <source>
        <dbReference type="ARBA" id="ARBA00001946"/>
    </source>
</evidence>
<dbReference type="SUPFAM" id="SSF48239">
    <property type="entry name" value="Terpenoid cyclases/Protein prenyltransferases"/>
    <property type="match status" value="1"/>
</dbReference>
<dbReference type="Gene3D" id="1.10.600.10">
    <property type="entry name" value="Farnesyl Diphosphate Synthase"/>
    <property type="match status" value="1"/>
</dbReference>
<comment type="cofactor">
    <cofactor evidence="1">
        <name>Mg(2+)</name>
        <dbReference type="ChEBI" id="CHEBI:18420"/>
    </cofactor>
</comment>
<dbReference type="InterPro" id="IPR008949">
    <property type="entry name" value="Isoprenoid_synthase_dom_sf"/>
</dbReference>
<dbReference type="InterPro" id="IPR036965">
    <property type="entry name" value="Terpene_synth_N_sf"/>
</dbReference>
<evidence type="ECO:0000256" key="4">
    <source>
        <dbReference type="ARBA" id="ARBA00023239"/>
    </source>
</evidence>
<dbReference type="InterPro" id="IPR050148">
    <property type="entry name" value="Terpene_synthase-like"/>
</dbReference>
<dbReference type="Proteomes" id="UP001642260">
    <property type="component" value="Unassembled WGS sequence"/>
</dbReference>
<dbReference type="PANTHER" id="PTHR31739:SF25">
    <property type="entry name" value="(E,E)-GERANYLLINALOOL SYNTHASE"/>
    <property type="match status" value="1"/>
</dbReference>
<name>A0ABC8JK02_ERUVS</name>
<reference evidence="7 8" key="1">
    <citation type="submission" date="2022-03" db="EMBL/GenBank/DDBJ databases">
        <authorList>
            <person name="Macdonald S."/>
            <person name="Ahmed S."/>
            <person name="Newling K."/>
        </authorList>
    </citation>
    <scope>NUCLEOTIDE SEQUENCE [LARGE SCALE GENOMIC DNA]</scope>
</reference>
<sequence>MKFPYGSSHDDLHALVNQTKNDIQLSTINFDPYSFVSPSAYDMAWLAMVEEDHNVDDDDDEIKPMFRDSLDWILCNQNAGEGYWGNSGCLITPVSDAGDEDGDDMYTLTSTLACVLALHKWNIGCFHLQKGKRYIERRTEMIIRKYKSKERSYPRWFVIKFTGILEHAQQLGLHFVFSSRCIEMIKEVFDQRQEILKREKLLDDCNHIPLLAYLEVLPSTLYVENQEEIIVKSLDNIDGSLFQSPSATASAFMITRNAKCLAYLQNVVQRCPNGVPQKYPLNEELIKLSMVNVIENIGLGEFFGSDIEHVLQQVYRSYEEENVERMPISYLADKLHKDSLAFRMLRIRGHTVSPRSFCWFLNDQETRNHLERNTDSLFLVILSVYRATDLMFPGEQELEAAREYTRNLLEQIRSIDERMIKHELSTPWIARLKHLDHRMWIEDKNSNVLSVGKASFLRLHNTYINKLTHLATRNFLSRQALYRRELEELTIWVKKWGLNDIGFGREKTTYCYFATATSLPFESAIKVGKLTAKTAILVTVADDLFDEEGSLDDLEALTKAVIRWDGDELEGYEKIIFMALDDIVRETTEACRKQHGTDITDQLRNIWGETFESWLREAVWSKKGHIPSMEEYLHSGMISIAAHTMALSVSCVMEPCFPQQKLNSGKYDTLTTLLMIIPRLLNDLQSYQREQEQGKINSVLLHMRNTSGLEIEDSIAHIEKIIDSNRKEFLEHVLIDGLSDLPKPCKEIHMSCCQVFEMFFNKKNRYDSDTEMLQDIKKAFYDPVNVNELSENEPKPLMVHGDEFMMLPLLMNLSPKILEFKRKDEYGAVKTSMCLRRSFHAHKRAIALQPLKIVASKSIVVPMMPSKFAPCFY</sequence>
<dbReference type="EMBL" id="CAKOAT010110044">
    <property type="protein sequence ID" value="CAH8329121.1"/>
    <property type="molecule type" value="Genomic_DNA"/>
</dbReference>
<proteinExistence type="predicted"/>
<feature type="domain" description="Terpene synthase N-terminal" evidence="5">
    <location>
        <begin position="239"/>
        <end position="415"/>
    </location>
</feature>
<accession>A0ABC8JK02</accession>
<dbReference type="GO" id="GO:0016102">
    <property type="term" value="P:diterpenoid biosynthetic process"/>
    <property type="evidence" value="ECO:0007669"/>
    <property type="project" value="UniProtKB-ARBA"/>
</dbReference>
<keyword evidence="3" id="KW-0460">Magnesium</keyword>
<keyword evidence="8" id="KW-1185">Reference proteome</keyword>
<feature type="domain" description="Terpene synthase metal-binding" evidence="6">
    <location>
        <begin position="494"/>
        <end position="728"/>
    </location>
</feature>
<comment type="caution">
    <text evidence="7">The sequence shown here is derived from an EMBL/GenBank/DDBJ whole genome shotgun (WGS) entry which is preliminary data.</text>
</comment>
<dbReference type="PANTHER" id="PTHR31739">
    <property type="entry name" value="ENT-COPALYL DIPHOSPHATE SYNTHASE, CHLOROPLASTIC"/>
    <property type="match status" value="1"/>
</dbReference>
<dbReference type="AlphaFoldDB" id="A0ABC8JK02"/>
<keyword evidence="4" id="KW-0456">Lyase</keyword>
<evidence type="ECO:0000259" key="5">
    <source>
        <dbReference type="Pfam" id="PF01397"/>
    </source>
</evidence>
<protein>
    <submittedName>
        <fullName evidence="7">Uncharacterized protein</fullName>
    </submittedName>
</protein>
<dbReference type="Pfam" id="PF01397">
    <property type="entry name" value="Terpene_synth"/>
    <property type="match status" value="1"/>
</dbReference>